<comment type="similarity">
    <text evidence="1 3">Belongs to the DapA family.</text>
</comment>
<evidence type="ECO:0000256" key="2">
    <source>
        <dbReference type="ARBA" id="ARBA00023239"/>
    </source>
</evidence>
<evidence type="ECO:0000256" key="5">
    <source>
        <dbReference type="PIRSR" id="PIRSR001365-2"/>
    </source>
</evidence>
<accession>A0A9D1LL84</accession>
<protein>
    <submittedName>
        <fullName evidence="6">Dihydrodipicolinate synthase family protein</fullName>
    </submittedName>
</protein>
<sequence length="298" mass="31933">MGYFDIHGVLPPLITPFSESGSVDFEAFGRNIERMNDTGLCGYLVLGSNGETPYIDEKDKIELVRLCAKKAAPGKLIMAGTGLESTSSTVELTRRAADAGAQCALVLTPSYYHEQMGDDAQIAYFTAVADQSPIPILIYNVTKFTHINISPAAVSRLSQHPNIIGMKDSSGNIAGLIGYMTAGLDPEFNLMVGTASAWYPALCIGVRGAVMALANCCPRECVQVQTLYGEGKYTEALALYKRMFPVNACVTGKLGVPALKHACDCLGFEGGHPKSPLLPLTEEQRGQVEGILHRAQVL</sequence>
<dbReference type="InterPro" id="IPR013785">
    <property type="entry name" value="Aldolase_TIM"/>
</dbReference>
<feature type="active site" description="Schiff-base intermediate with substrate" evidence="4">
    <location>
        <position position="167"/>
    </location>
</feature>
<evidence type="ECO:0000256" key="3">
    <source>
        <dbReference type="PIRNR" id="PIRNR001365"/>
    </source>
</evidence>
<dbReference type="Pfam" id="PF00701">
    <property type="entry name" value="DHDPS"/>
    <property type="match status" value="1"/>
</dbReference>
<dbReference type="CDD" id="cd00408">
    <property type="entry name" value="DHDPS-like"/>
    <property type="match status" value="1"/>
</dbReference>
<dbReference type="InterPro" id="IPR002220">
    <property type="entry name" value="DapA-like"/>
</dbReference>
<feature type="active site" description="Proton donor/acceptor" evidence="4">
    <location>
        <position position="139"/>
    </location>
</feature>
<comment type="caution">
    <text evidence="6">The sequence shown here is derived from an EMBL/GenBank/DDBJ whole genome shotgun (WGS) entry which is preliminary data.</text>
</comment>
<dbReference type="SUPFAM" id="SSF51569">
    <property type="entry name" value="Aldolase"/>
    <property type="match status" value="1"/>
</dbReference>
<dbReference type="AlphaFoldDB" id="A0A9D1LL84"/>
<organism evidence="6 7">
    <name type="scientific">Candidatus Ventrousia excrementavium</name>
    <dbReference type="NCBI Taxonomy" id="2840961"/>
    <lineage>
        <taxon>Bacteria</taxon>
        <taxon>Bacillati</taxon>
        <taxon>Bacillota</taxon>
        <taxon>Clostridia</taxon>
        <taxon>Eubacteriales</taxon>
        <taxon>Clostridiaceae</taxon>
        <taxon>Clostridiaceae incertae sedis</taxon>
        <taxon>Candidatus Ventrousia</taxon>
    </lineage>
</organism>
<evidence type="ECO:0000313" key="7">
    <source>
        <dbReference type="Proteomes" id="UP000824073"/>
    </source>
</evidence>
<dbReference type="PIRSF" id="PIRSF001365">
    <property type="entry name" value="DHDPS"/>
    <property type="match status" value="1"/>
</dbReference>
<evidence type="ECO:0000313" key="6">
    <source>
        <dbReference type="EMBL" id="HIU44049.1"/>
    </source>
</evidence>
<keyword evidence="2 3" id="KW-0456">Lyase</keyword>
<dbReference type="EMBL" id="DVMR01000055">
    <property type="protein sequence ID" value="HIU44049.1"/>
    <property type="molecule type" value="Genomic_DNA"/>
</dbReference>
<dbReference type="SMART" id="SM01130">
    <property type="entry name" value="DHDPS"/>
    <property type="match status" value="1"/>
</dbReference>
<dbReference type="GO" id="GO:0008840">
    <property type="term" value="F:4-hydroxy-tetrahydrodipicolinate synthase activity"/>
    <property type="evidence" value="ECO:0007669"/>
    <property type="project" value="TreeGrafter"/>
</dbReference>
<feature type="binding site" evidence="5">
    <location>
        <position position="210"/>
    </location>
    <ligand>
        <name>pyruvate</name>
        <dbReference type="ChEBI" id="CHEBI:15361"/>
    </ligand>
</feature>
<gene>
    <name evidence="6" type="ORF">IAB67_07105</name>
</gene>
<dbReference type="Gene3D" id="3.20.20.70">
    <property type="entry name" value="Aldolase class I"/>
    <property type="match status" value="1"/>
</dbReference>
<evidence type="ECO:0000256" key="1">
    <source>
        <dbReference type="ARBA" id="ARBA00007592"/>
    </source>
</evidence>
<proteinExistence type="inferred from homology"/>
<reference evidence="6" key="2">
    <citation type="journal article" date="2021" name="PeerJ">
        <title>Extensive microbial diversity within the chicken gut microbiome revealed by metagenomics and culture.</title>
        <authorList>
            <person name="Gilroy R."/>
            <person name="Ravi A."/>
            <person name="Getino M."/>
            <person name="Pursley I."/>
            <person name="Horton D.L."/>
            <person name="Alikhan N.F."/>
            <person name="Baker D."/>
            <person name="Gharbi K."/>
            <person name="Hall N."/>
            <person name="Watson M."/>
            <person name="Adriaenssens E.M."/>
            <person name="Foster-Nyarko E."/>
            <person name="Jarju S."/>
            <person name="Secka A."/>
            <person name="Antonio M."/>
            <person name="Oren A."/>
            <person name="Chaudhuri R.R."/>
            <person name="La Ragione R."/>
            <person name="Hildebrand F."/>
            <person name="Pallen M.J."/>
        </authorList>
    </citation>
    <scope>NUCLEOTIDE SEQUENCE</scope>
    <source>
        <strain evidence="6">CHK191-8634</strain>
    </source>
</reference>
<reference evidence="6" key="1">
    <citation type="submission" date="2020-10" db="EMBL/GenBank/DDBJ databases">
        <authorList>
            <person name="Gilroy R."/>
        </authorList>
    </citation>
    <scope>NUCLEOTIDE SEQUENCE</scope>
    <source>
        <strain evidence="6">CHK191-8634</strain>
    </source>
</reference>
<dbReference type="Proteomes" id="UP000824073">
    <property type="component" value="Unassembled WGS sequence"/>
</dbReference>
<evidence type="ECO:0000256" key="4">
    <source>
        <dbReference type="PIRSR" id="PIRSR001365-1"/>
    </source>
</evidence>
<dbReference type="PANTHER" id="PTHR12128">
    <property type="entry name" value="DIHYDRODIPICOLINATE SYNTHASE"/>
    <property type="match status" value="1"/>
</dbReference>
<dbReference type="PRINTS" id="PR00146">
    <property type="entry name" value="DHPICSNTHASE"/>
</dbReference>
<name>A0A9D1LL84_9CLOT</name>
<dbReference type="PANTHER" id="PTHR12128:SF66">
    <property type="entry name" value="4-HYDROXY-2-OXOGLUTARATE ALDOLASE, MITOCHONDRIAL"/>
    <property type="match status" value="1"/>
</dbReference>